<evidence type="ECO:0000256" key="7">
    <source>
        <dbReference type="ARBA" id="ARBA00023002"/>
    </source>
</evidence>
<dbReference type="InterPro" id="IPR029062">
    <property type="entry name" value="Class_I_gatase-like"/>
</dbReference>
<dbReference type="PANTHER" id="PTHR42821:SF1">
    <property type="entry name" value="CATALASE-B"/>
    <property type="match status" value="1"/>
</dbReference>
<name>A0A1K2HZC9_9HYPH</name>
<keyword evidence="18" id="KW-1185">Reference proteome</keyword>
<dbReference type="GO" id="GO:0046872">
    <property type="term" value="F:metal ion binding"/>
    <property type="evidence" value="ECO:0007669"/>
    <property type="project" value="UniProtKB-KW"/>
</dbReference>
<evidence type="ECO:0000256" key="14">
    <source>
        <dbReference type="RuleBase" id="RU000498"/>
    </source>
</evidence>
<dbReference type="AlphaFoldDB" id="A0A1K2HZC9"/>
<dbReference type="FunFam" id="2.40.180.10:FF:000003">
    <property type="entry name" value="Catalase"/>
    <property type="match status" value="1"/>
</dbReference>
<keyword evidence="9 10" id="KW-0376">Hydrogen peroxide</keyword>
<dbReference type="GO" id="GO:0005829">
    <property type="term" value="C:cytosol"/>
    <property type="evidence" value="ECO:0007669"/>
    <property type="project" value="TreeGrafter"/>
</dbReference>
<dbReference type="STRING" id="665118.SAMN02983003_2605"/>
<feature type="binding site" evidence="13">
    <location>
        <position position="83"/>
    </location>
    <ligand>
        <name>heme</name>
        <dbReference type="ChEBI" id="CHEBI:30413"/>
    </ligand>
</feature>
<keyword evidence="7 10" id="KW-0560">Oxidoreductase</keyword>
<dbReference type="Gene3D" id="3.40.50.880">
    <property type="match status" value="1"/>
</dbReference>
<dbReference type="PROSITE" id="PS00437">
    <property type="entry name" value="CATALASE_1"/>
    <property type="match status" value="1"/>
</dbReference>
<dbReference type="InterPro" id="IPR010582">
    <property type="entry name" value="Catalase_immune_responsive"/>
</dbReference>
<dbReference type="SUPFAM" id="SSF52317">
    <property type="entry name" value="Class I glutamine amidotransferase-like"/>
    <property type="match status" value="1"/>
</dbReference>
<dbReference type="PANTHER" id="PTHR42821">
    <property type="entry name" value="CATALASE"/>
    <property type="match status" value="1"/>
</dbReference>
<dbReference type="PIRSF" id="PIRSF038927">
    <property type="entry name" value="Catalase_clade2"/>
    <property type="match status" value="1"/>
</dbReference>
<comment type="catalytic activity">
    <reaction evidence="10 14">
        <text>2 H2O2 = O2 + 2 H2O</text>
        <dbReference type="Rhea" id="RHEA:20309"/>
        <dbReference type="ChEBI" id="CHEBI:15377"/>
        <dbReference type="ChEBI" id="CHEBI:15379"/>
        <dbReference type="ChEBI" id="CHEBI:16240"/>
        <dbReference type="EC" id="1.11.1.6"/>
    </reaction>
</comment>
<evidence type="ECO:0000256" key="3">
    <source>
        <dbReference type="ARBA" id="ARBA00012314"/>
    </source>
</evidence>
<evidence type="ECO:0000256" key="13">
    <source>
        <dbReference type="PIRSR" id="PIRSR038927-3"/>
    </source>
</evidence>
<dbReference type="Gene3D" id="1.20.1370.20">
    <property type="match status" value="1"/>
</dbReference>
<dbReference type="CDD" id="cd03132">
    <property type="entry name" value="GATase1_catalase"/>
    <property type="match status" value="1"/>
</dbReference>
<dbReference type="GO" id="GO:0006979">
    <property type="term" value="P:response to oxidative stress"/>
    <property type="evidence" value="ECO:0007669"/>
    <property type="project" value="InterPro"/>
</dbReference>
<evidence type="ECO:0000256" key="6">
    <source>
        <dbReference type="ARBA" id="ARBA00022723"/>
    </source>
</evidence>
<dbReference type="EC" id="1.11.1.6" evidence="3 10"/>
<dbReference type="EMBL" id="FPKU01000002">
    <property type="protein sequence ID" value="SFZ85440.1"/>
    <property type="molecule type" value="Genomic_DNA"/>
</dbReference>
<evidence type="ECO:0000313" key="17">
    <source>
        <dbReference type="EMBL" id="SFZ85440.1"/>
    </source>
</evidence>
<keyword evidence="5 10" id="KW-0349">Heme</keyword>
<dbReference type="InterPro" id="IPR002226">
    <property type="entry name" value="Catalase_haem_BS"/>
</dbReference>
<dbReference type="GO" id="GO:0042744">
    <property type="term" value="P:hydrogen peroxide catabolic process"/>
    <property type="evidence" value="ECO:0007669"/>
    <property type="project" value="UniProtKB-UniRule"/>
</dbReference>
<keyword evidence="4 10" id="KW-0575">Peroxidase</keyword>
<evidence type="ECO:0000256" key="10">
    <source>
        <dbReference type="PIRNR" id="PIRNR038927"/>
    </source>
</evidence>
<feature type="active site" evidence="11">
    <location>
        <position position="86"/>
    </location>
</feature>
<dbReference type="PROSITE" id="PS51402">
    <property type="entry name" value="CATALASE_3"/>
    <property type="match status" value="1"/>
</dbReference>
<evidence type="ECO:0000256" key="1">
    <source>
        <dbReference type="ARBA" id="ARBA00001971"/>
    </source>
</evidence>
<evidence type="ECO:0000256" key="9">
    <source>
        <dbReference type="ARBA" id="ARBA00023324"/>
    </source>
</evidence>
<evidence type="ECO:0000256" key="4">
    <source>
        <dbReference type="ARBA" id="ARBA00022559"/>
    </source>
</evidence>
<reference evidence="17 18" key="1">
    <citation type="submission" date="2016-11" db="EMBL/GenBank/DDBJ databases">
        <authorList>
            <person name="Jaros S."/>
            <person name="Januszkiewicz K."/>
            <person name="Wedrychowicz H."/>
        </authorList>
    </citation>
    <scope>NUCLEOTIDE SEQUENCE [LARGE SCALE GENOMIC DNA]</scope>
    <source>
        <strain evidence="17 18">ATCC 23634</strain>
    </source>
</reference>
<evidence type="ECO:0000259" key="16">
    <source>
        <dbReference type="SMART" id="SM01060"/>
    </source>
</evidence>
<proteinExistence type="inferred from homology"/>
<dbReference type="GO" id="GO:0020037">
    <property type="term" value="F:heme binding"/>
    <property type="evidence" value="ECO:0007669"/>
    <property type="project" value="UniProtKB-UniRule"/>
</dbReference>
<sequence length="702" mass="77742">MARTPRSKARAAQPAPQGTHRGEGGETHQVAQEGYLTLTTQQGTPVADDQNTLTQGRRGPALMEDFHFREKMFHFDHERIPERVVHARGYGAHGYFETLTPIPELTKADLFQRAGEKTPAFVRFSTVAGNKGSFDLARDVRGFAVKLYTQEGNWDLVGNNIPVFFIQDAIKFPDIIHSVKQEPDKAFPQAQSAHDNFWDFISLTPESMHMIMWVMSDRAIPRSFRFMEGFGVHTFRLVNAEGRSRFVKFHWKPKLGLQSVVWNEAVKINGADPDFHRRDLWNAIKAGDFPEWELCLQTFDEDFAESFDFDILDPTKLIPEELVPAVAVGRLVLDRMPENFFAETEQVAFMTHNIVPGIEFSNDPLLQGRNFSYLDTQLKRLGGPNFTHLPINAPKCPVHHFQQDGHMAFHNPRGRANYEPNSWGPKIGGPREDPQRGFSTLPEPADGPKVRARPESFADHYSQARQFYVSQTPVEQRHIGDALVFELSKCEVPAIRLRMLAHLQNIDDGLARTVADGLGEADLPPAADAAAEPRTDLPPSDALSILKRPTSFAGRKLGILVTDGADAELVKALEAAALSIPAVVEIIAPTVGGVTLSDGSRLVAQHKIDGGPSVLFDAVALVLGEEGAAKLLRVPPARDFAADAYAHYKFIGFTEAALPLMQKAGLPPEPDAAMVPLKRPADAARFLKACAALRFWDRPDGA</sequence>
<dbReference type="InterPro" id="IPR011614">
    <property type="entry name" value="Catalase_core"/>
</dbReference>
<dbReference type="OrthoDB" id="9761719at2"/>
<dbReference type="PRINTS" id="PR00067">
    <property type="entry name" value="CATALASE"/>
</dbReference>
<feature type="region of interest" description="Disordered" evidence="15">
    <location>
        <begin position="422"/>
        <end position="452"/>
    </location>
</feature>
<dbReference type="InterPro" id="IPR024708">
    <property type="entry name" value="Catalase_AS"/>
</dbReference>
<keyword evidence="8 10" id="KW-0408">Iron</keyword>
<feature type="binding site" evidence="13">
    <location>
        <position position="123"/>
    </location>
    <ligand>
        <name>heme</name>
        <dbReference type="ChEBI" id="CHEBI:30413"/>
    </ligand>
</feature>
<dbReference type="Gene3D" id="2.40.180.10">
    <property type="entry name" value="Catalase core domain"/>
    <property type="match status" value="1"/>
</dbReference>
<dbReference type="InterPro" id="IPR020835">
    <property type="entry name" value="Catalase_sf"/>
</dbReference>
<dbReference type="Pfam" id="PF06628">
    <property type="entry name" value="Catalase-rel"/>
    <property type="match status" value="1"/>
</dbReference>
<dbReference type="PROSITE" id="PS00438">
    <property type="entry name" value="CATALASE_2"/>
    <property type="match status" value="1"/>
</dbReference>
<feature type="domain" description="Catalase core" evidence="16">
    <location>
        <begin position="39"/>
        <end position="427"/>
    </location>
</feature>
<dbReference type="RefSeq" id="WP_072343681.1">
    <property type="nucleotide sequence ID" value="NZ_FPKU01000002.1"/>
</dbReference>
<accession>A0A1K2HZC9</accession>
<dbReference type="Proteomes" id="UP000183447">
    <property type="component" value="Unassembled WGS sequence"/>
</dbReference>
<evidence type="ECO:0000256" key="8">
    <source>
        <dbReference type="ARBA" id="ARBA00023004"/>
    </source>
</evidence>
<dbReference type="SUPFAM" id="SSF56634">
    <property type="entry name" value="Heme-dependent catalase-like"/>
    <property type="match status" value="1"/>
</dbReference>
<feature type="binding site" evidence="13">
    <location>
        <position position="369"/>
    </location>
    <ligand>
        <name>heme</name>
        <dbReference type="ChEBI" id="CHEBI:30413"/>
    </ligand>
</feature>
<feature type="active site" evidence="11">
    <location>
        <position position="159"/>
    </location>
</feature>
<evidence type="ECO:0000256" key="15">
    <source>
        <dbReference type="SAM" id="MobiDB-lite"/>
    </source>
</evidence>
<dbReference type="Pfam" id="PF00199">
    <property type="entry name" value="Catalase"/>
    <property type="match status" value="1"/>
</dbReference>
<evidence type="ECO:0000256" key="2">
    <source>
        <dbReference type="ARBA" id="ARBA00010660"/>
    </source>
</evidence>
<protein>
    <recommendedName>
        <fullName evidence="3 10">Catalase</fullName>
        <ecNumber evidence="3 10">1.11.1.6</ecNumber>
    </recommendedName>
</protein>
<organism evidence="17 18">
    <name type="scientific">Devosia enhydra</name>
    <dbReference type="NCBI Taxonomy" id="665118"/>
    <lineage>
        <taxon>Bacteria</taxon>
        <taxon>Pseudomonadati</taxon>
        <taxon>Pseudomonadota</taxon>
        <taxon>Alphaproteobacteria</taxon>
        <taxon>Hyphomicrobiales</taxon>
        <taxon>Devosiaceae</taxon>
        <taxon>Devosia</taxon>
    </lineage>
</organism>
<dbReference type="InterPro" id="IPR018028">
    <property type="entry name" value="Catalase"/>
</dbReference>
<feature type="binding site" evidence="13">
    <location>
        <position position="380"/>
    </location>
    <ligand>
        <name>heme</name>
        <dbReference type="ChEBI" id="CHEBI:30413"/>
    </ligand>
</feature>
<evidence type="ECO:0000256" key="5">
    <source>
        <dbReference type="ARBA" id="ARBA00022617"/>
    </source>
</evidence>
<feature type="region of interest" description="Disordered" evidence="15">
    <location>
        <begin position="1"/>
        <end position="27"/>
    </location>
</feature>
<dbReference type="GO" id="GO:0004096">
    <property type="term" value="F:catalase activity"/>
    <property type="evidence" value="ECO:0007669"/>
    <property type="project" value="UniProtKB-UniRule"/>
</dbReference>
<dbReference type="InterPro" id="IPR024712">
    <property type="entry name" value="Catalase_clade2"/>
</dbReference>
<evidence type="ECO:0000256" key="11">
    <source>
        <dbReference type="PIRSR" id="PIRSR038927-1"/>
    </source>
</evidence>
<feature type="binding site" evidence="13">
    <location>
        <position position="172"/>
    </location>
    <ligand>
        <name>heme</name>
        <dbReference type="ChEBI" id="CHEBI:30413"/>
    </ligand>
</feature>
<feature type="binding site" description="axial binding residue" evidence="12">
    <location>
        <position position="373"/>
    </location>
    <ligand>
        <name>heme</name>
        <dbReference type="ChEBI" id="CHEBI:30413"/>
    </ligand>
    <ligandPart>
        <name>Fe</name>
        <dbReference type="ChEBI" id="CHEBI:18248"/>
    </ligandPart>
</feature>
<comment type="cofactor">
    <cofactor evidence="1 10 12">
        <name>heme</name>
        <dbReference type="ChEBI" id="CHEBI:30413"/>
    </cofactor>
</comment>
<gene>
    <name evidence="17" type="ORF">SAMN02983003_2605</name>
</gene>
<keyword evidence="6 10" id="KW-0479">Metal-binding</keyword>
<comment type="function">
    <text evidence="10">Decomposes hydrogen peroxide into water and oxygen; serves to protect cells from the toxic effects of hydrogen peroxide.</text>
</comment>
<dbReference type="SMART" id="SM01060">
    <property type="entry name" value="Catalase"/>
    <property type="match status" value="1"/>
</dbReference>
<dbReference type="InterPro" id="IPR041399">
    <property type="entry name" value="Catalase_large_C"/>
</dbReference>
<comment type="similarity">
    <text evidence="2">Belongs to the catalase family. HPII subfamily.</text>
</comment>
<evidence type="ECO:0000313" key="18">
    <source>
        <dbReference type="Proteomes" id="UP000183447"/>
    </source>
</evidence>
<evidence type="ECO:0000256" key="12">
    <source>
        <dbReference type="PIRSR" id="PIRSR038927-2"/>
    </source>
</evidence>
<dbReference type="InterPro" id="IPR043156">
    <property type="entry name" value="Catalase_clade2_helical"/>
</dbReference>